<comment type="similarity">
    <text evidence="1">Belongs to the multi antimicrobial extrusion (MATE) (TC 2.A.66.1) family.</text>
</comment>
<dbReference type="EMBL" id="JAVXUO010002050">
    <property type="protein sequence ID" value="KAK2976671.1"/>
    <property type="molecule type" value="Genomic_DNA"/>
</dbReference>
<dbReference type="GO" id="GO:0006542">
    <property type="term" value="P:glutamine biosynthetic process"/>
    <property type="evidence" value="ECO:0007669"/>
    <property type="project" value="InterPro"/>
</dbReference>
<feature type="transmembrane region" description="Helical" evidence="2">
    <location>
        <begin position="15"/>
        <end position="40"/>
    </location>
</feature>
<organism evidence="3 4">
    <name type="scientific">Escallonia rubra</name>
    <dbReference type="NCBI Taxonomy" id="112253"/>
    <lineage>
        <taxon>Eukaryota</taxon>
        <taxon>Viridiplantae</taxon>
        <taxon>Streptophyta</taxon>
        <taxon>Embryophyta</taxon>
        <taxon>Tracheophyta</taxon>
        <taxon>Spermatophyta</taxon>
        <taxon>Magnoliopsida</taxon>
        <taxon>eudicotyledons</taxon>
        <taxon>Gunneridae</taxon>
        <taxon>Pentapetalae</taxon>
        <taxon>asterids</taxon>
        <taxon>campanulids</taxon>
        <taxon>Escalloniales</taxon>
        <taxon>Escalloniaceae</taxon>
        <taxon>Escallonia</taxon>
    </lineage>
</organism>
<dbReference type="GO" id="GO:0042910">
    <property type="term" value="F:xenobiotic transmembrane transporter activity"/>
    <property type="evidence" value="ECO:0007669"/>
    <property type="project" value="InterPro"/>
</dbReference>
<keyword evidence="2" id="KW-0472">Membrane</keyword>
<dbReference type="AlphaFoldDB" id="A0AA88R7M7"/>
<dbReference type="InterPro" id="IPR036651">
    <property type="entry name" value="Gln_synt_N_sf"/>
</dbReference>
<evidence type="ECO:0000256" key="1">
    <source>
        <dbReference type="ARBA" id="ARBA00010199"/>
    </source>
</evidence>
<dbReference type="PANTHER" id="PTHR11206">
    <property type="entry name" value="MULTIDRUG RESISTANCE PROTEIN"/>
    <property type="match status" value="1"/>
</dbReference>
<protein>
    <submittedName>
        <fullName evidence="3">Uncharacterized protein</fullName>
    </submittedName>
</protein>
<evidence type="ECO:0000256" key="2">
    <source>
        <dbReference type="SAM" id="Phobius"/>
    </source>
</evidence>
<dbReference type="InterPro" id="IPR002528">
    <property type="entry name" value="MATE_fam"/>
</dbReference>
<dbReference type="GO" id="GO:0004356">
    <property type="term" value="F:glutamine synthetase activity"/>
    <property type="evidence" value="ECO:0007669"/>
    <property type="project" value="InterPro"/>
</dbReference>
<evidence type="ECO:0000313" key="3">
    <source>
        <dbReference type="EMBL" id="KAK2976671.1"/>
    </source>
</evidence>
<accession>A0AA88R7M7</accession>
<sequence>TRVSNELGAGRPEGALLAVCVVVVIAILEGAIVVTFTILVRHVWGKLYSNEGEVIGYVPKMMPLLALSDFLDGFQCMLSGAARGCGWQNLCAVFNLGAYYAAAIPYAVVFAFGLHIGGMVVPKMCLQDFVEKNGLGLTCASMAMSSSCDGPAEETNLTGVGEIRLKPNLSTNAES</sequence>
<keyword evidence="2" id="KW-0812">Transmembrane</keyword>
<name>A0AA88R7M7_9ASTE</name>
<feature type="non-terminal residue" evidence="3">
    <location>
        <position position="175"/>
    </location>
</feature>
<comment type="caution">
    <text evidence="3">The sequence shown here is derived from an EMBL/GenBank/DDBJ whole genome shotgun (WGS) entry which is preliminary data.</text>
</comment>
<dbReference type="Proteomes" id="UP001187471">
    <property type="component" value="Unassembled WGS sequence"/>
</dbReference>
<dbReference type="GO" id="GO:0015297">
    <property type="term" value="F:antiporter activity"/>
    <property type="evidence" value="ECO:0007669"/>
    <property type="project" value="InterPro"/>
</dbReference>
<dbReference type="Gene3D" id="3.10.20.70">
    <property type="entry name" value="Glutamine synthetase, N-terminal domain"/>
    <property type="match status" value="1"/>
</dbReference>
<keyword evidence="2" id="KW-1133">Transmembrane helix</keyword>
<gene>
    <name evidence="3" type="ORF">RJ640_004272</name>
</gene>
<evidence type="ECO:0000313" key="4">
    <source>
        <dbReference type="Proteomes" id="UP001187471"/>
    </source>
</evidence>
<reference evidence="3" key="1">
    <citation type="submission" date="2022-12" db="EMBL/GenBank/DDBJ databases">
        <title>Draft genome assemblies for two species of Escallonia (Escalloniales).</title>
        <authorList>
            <person name="Chanderbali A."/>
            <person name="Dervinis C."/>
            <person name="Anghel I."/>
            <person name="Soltis D."/>
            <person name="Soltis P."/>
            <person name="Zapata F."/>
        </authorList>
    </citation>
    <scope>NUCLEOTIDE SEQUENCE</scope>
    <source>
        <strain evidence="3">UCBG92.1500</strain>
        <tissue evidence="3">Leaf</tissue>
    </source>
</reference>
<proteinExistence type="inferred from homology"/>
<dbReference type="GO" id="GO:0016020">
    <property type="term" value="C:membrane"/>
    <property type="evidence" value="ECO:0007669"/>
    <property type="project" value="InterPro"/>
</dbReference>
<feature type="non-terminal residue" evidence="3">
    <location>
        <position position="1"/>
    </location>
</feature>
<dbReference type="Pfam" id="PF01554">
    <property type="entry name" value="MatE"/>
    <property type="match status" value="1"/>
</dbReference>
<keyword evidence="4" id="KW-1185">Reference proteome</keyword>